<accession>A0A7J6JB56</accession>
<sequence length="68" mass="8056">MSFRRKFFFQRPSSHSTRTNSRQQTQDQARRSETRQDRFTVLFLAEILLFLRPSGPETSNCCNAWLDG</sequence>
<gene>
    <name evidence="2" type="ORF">CGGC5_v006239</name>
</gene>
<evidence type="ECO:0000256" key="1">
    <source>
        <dbReference type="SAM" id="MobiDB-lite"/>
    </source>
</evidence>
<feature type="compositionally biased region" description="Polar residues" evidence="1">
    <location>
        <begin position="11"/>
        <end position="27"/>
    </location>
</feature>
<organism evidence="2 3">
    <name type="scientific">Colletotrichum fructicola (strain Nara gc5)</name>
    <name type="common">Anthracnose fungus</name>
    <name type="synonym">Colletotrichum gloeosporioides (strain Nara gc5)</name>
    <dbReference type="NCBI Taxonomy" id="1213859"/>
    <lineage>
        <taxon>Eukaryota</taxon>
        <taxon>Fungi</taxon>
        <taxon>Dikarya</taxon>
        <taxon>Ascomycota</taxon>
        <taxon>Pezizomycotina</taxon>
        <taxon>Sordariomycetes</taxon>
        <taxon>Hypocreomycetidae</taxon>
        <taxon>Glomerellales</taxon>
        <taxon>Glomerellaceae</taxon>
        <taxon>Colletotrichum</taxon>
        <taxon>Colletotrichum gloeosporioides species complex</taxon>
    </lineage>
</organism>
<comment type="caution">
    <text evidence="2">The sequence shown here is derived from an EMBL/GenBank/DDBJ whole genome shotgun (WGS) entry which is preliminary data.</text>
</comment>
<proteinExistence type="predicted"/>
<reference evidence="2 3" key="1">
    <citation type="submission" date="2012-08" db="EMBL/GenBank/DDBJ databases">
        <authorList>
            <person name="Gan P.H.P."/>
            <person name="Ikeda K."/>
            <person name="Irieda H."/>
            <person name="Narusaka M."/>
            <person name="O'Connell R.J."/>
            <person name="Narusaka Y."/>
            <person name="Takano Y."/>
            <person name="Kubo Y."/>
            <person name="Shirasu K."/>
        </authorList>
    </citation>
    <scope>NUCLEOTIDE SEQUENCE [LARGE SCALE GENOMIC DNA]</scope>
    <source>
        <strain evidence="2 3">Nara gc5</strain>
    </source>
</reference>
<name>A0A7J6JB56_COLFN</name>
<dbReference type="AlphaFoldDB" id="A0A7J6JB56"/>
<dbReference type="GeneID" id="43607093"/>
<keyword evidence="3" id="KW-1185">Reference proteome</keyword>
<dbReference type="RefSeq" id="XP_031880222.1">
    <property type="nucleotide sequence ID" value="XM_032022901.1"/>
</dbReference>
<dbReference type="Proteomes" id="UP000011096">
    <property type="component" value="Unassembled WGS sequence"/>
</dbReference>
<evidence type="ECO:0000313" key="3">
    <source>
        <dbReference type="Proteomes" id="UP000011096"/>
    </source>
</evidence>
<protein>
    <submittedName>
        <fullName evidence="2">Uncharacterized protein</fullName>
    </submittedName>
</protein>
<dbReference type="EMBL" id="ANPB02000003">
    <property type="protein sequence ID" value="KAF4487238.1"/>
    <property type="molecule type" value="Genomic_DNA"/>
</dbReference>
<reference evidence="2 3" key="2">
    <citation type="submission" date="2020-04" db="EMBL/GenBank/DDBJ databases">
        <title>Genome sequencing and assembly of multiple isolates from the Colletotrichum gloeosporioides species complex.</title>
        <authorList>
            <person name="Gan P."/>
            <person name="Shirasu K."/>
        </authorList>
    </citation>
    <scope>NUCLEOTIDE SEQUENCE [LARGE SCALE GENOMIC DNA]</scope>
    <source>
        <strain evidence="2 3">Nara gc5</strain>
    </source>
</reference>
<feature type="region of interest" description="Disordered" evidence="1">
    <location>
        <begin position="1"/>
        <end position="34"/>
    </location>
</feature>
<dbReference type="InParanoid" id="A0A7J6JB56"/>
<evidence type="ECO:0000313" key="2">
    <source>
        <dbReference type="EMBL" id="KAF4487238.1"/>
    </source>
</evidence>